<keyword evidence="2" id="KW-0472">Membrane</keyword>
<reference evidence="3 4" key="1">
    <citation type="submission" date="2013-07" db="EMBL/GenBank/DDBJ databases">
        <title>The Genome Sequence of Kwoniella mangroviensis CBS10435.</title>
        <authorList>
            <consortium name="The Broad Institute Genome Sequencing Platform"/>
            <person name="Cuomo C."/>
            <person name="Litvintseva A."/>
            <person name="Chen Y."/>
            <person name="Heitman J."/>
            <person name="Sun S."/>
            <person name="Springer D."/>
            <person name="Dromer F."/>
            <person name="Young S.K."/>
            <person name="Zeng Q."/>
            <person name="Gargeya S."/>
            <person name="Fitzgerald M."/>
            <person name="Abouelleil A."/>
            <person name="Alvarado L."/>
            <person name="Berlin A.M."/>
            <person name="Chapman S.B."/>
            <person name="Dewar J."/>
            <person name="Goldberg J."/>
            <person name="Griggs A."/>
            <person name="Gujja S."/>
            <person name="Hansen M."/>
            <person name="Howarth C."/>
            <person name="Imamovic A."/>
            <person name="Larimer J."/>
            <person name="McCowan C."/>
            <person name="Murphy C."/>
            <person name="Pearson M."/>
            <person name="Priest M."/>
            <person name="Roberts A."/>
            <person name="Saif S."/>
            <person name="Shea T."/>
            <person name="Sykes S."/>
            <person name="Wortman J."/>
            <person name="Nusbaum C."/>
            <person name="Birren B."/>
        </authorList>
    </citation>
    <scope>NUCLEOTIDE SEQUENCE [LARGE SCALE GENOMIC DNA]</scope>
    <source>
        <strain evidence="3 4">CBS 10435</strain>
    </source>
</reference>
<protein>
    <recommendedName>
        <fullName evidence="5">LITAF domain-containing protein</fullName>
    </recommendedName>
</protein>
<reference evidence="4" key="2">
    <citation type="submission" date="2013-12" db="EMBL/GenBank/DDBJ databases">
        <title>Evolution of pathogenesis and genome organization in the Tremellales.</title>
        <authorList>
            <person name="Cuomo C."/>
            <person name="Litvintseva A."/>
            <person name="Heitman J."/>
            <person name="Chen Y."/>
            <person name="Sun S."/>
            <person name="Springer D."/>
            <person name="Dromer F."/>
            <person name="Young S."/>
            <person name="Zeng Q."/>
            <person name="Chapman S."/>
            <person name="Gujja S."/>
            <person name="Saif S."/>
            <person name="Birren B."/>
        </authorList>
    </citation>
    <scope>NUCLEOTIDE SEQUENCE [LARGE SCALE GENOMIC DNA]</scope>
    <source>
        <strain evidence="4">CBS 10435</strain>
    </source>
</reference>
<feature type="transmembrane region" description="Helical" evidence="2">
    <location>
        <begin position="204"/>
        <end position="225"/>
    </location>
</feature>
<organism evidence="3 4">
    <name type="scientific">Kwoniella mangroviensis CBS 10435</name>
    <dbReference type="NCBI Taxonomy" id="1331196"/>
    <lineage>
        <taxon>Eukaryota</taxon>
        <taxon>Fungi</taxon>
        <taxon>Dikarya</taxon>
        <taxon>Basidiomycota</taxon>
        <taxon>Agaricomycotina</taxon>
        <taxon>Tremellomycetes</taxon>
        <taxon>Tremellales</taxon>
        <taxon>Cryptococcaceae</taxon>
        <taxon>Kwoniella</taxon>
    </lineage>
</organism>
<evidence type="ECO:0000313" key="4">
    <source>
        <dbReference type="Proteomes" id="UP000092583"/>
    </source>
</evidence>
<proteinExistence type="predicted"/>
<gene>
    <name evidence="3" type="ORF">L486_08247</name>
</gene>
<sequence length="267" mass="28809">MSFFGPTTYPDGSFMTYHPIHPPSHPCSCSYHDTQVAFDDGDPLRPDPGTPTSCFSPPGPCPRPSPPGDEALSSHSRGRPGTPISPRPCIPPHGPCPDPIPPSEREYSHTYTNPSVPISHSAQQGLPIAYPDSPPRYTPNSPPSYKPLPSPSEGTLLLAPPPSFLASTCPYIQSANPSELPTHSCPHCYSHSQFKPQTADTVDWMVAFLIILNLFVWGAVAWGYICEYTDGDFQWGNLVGSCVGGQGAAGWGKICQGKECRWAFVDC</sequence>
<keyword evidence="2" id="KW-1133">Transmembrane helix</keyword>
<keyword evidence="4" id="KW-1185">Reference proteome</keyword>
<dbReference type="OrthoDB" id="2565203at2759"/>
<evidence type="ECO:0008006" key="5">
    <source>
        <dbReference type="Google" id="ProtNLM"/>
    </source>
</evidence>
<keyword evidence="2" id="KW-0812">Transmembrane</keyword>
<accession>A0A1B9IFJ5</accession>
<feature type="region of interest" description="Disordered" evidence="1">
    <location>
        <begin position="38"/>
        <end position="152"/>
    </location>
</feature>
<name>A0A1B9IFJ5_9TREE</name>
<feature type="compositionally biased region" description="Pro residues" evidence="1">
    <location>
        <begin position="57"/>
        <end position="67"/>
    </location>
</feature>
<dbReference type="EMBL" id="KV700092">
    <property type="protein sequence ID" value="OCF54333.1"/>
    <property type="molecule type" value="Genomic_DNA"/>
</dbReference>
<feature type="compositionally biased region" description="Pro residues" evidence="1">
    <location>
        <begin position="132"/>
        <end position="150"/>
    </location>
</feature>
<feature type="compositionally biased region" description="Pro residues" evidence="1">
    <location>
        <begin position="83"/>
        <end position="102"/>
    </location>
</feature>
<dbReference type="Proteomes" id="UP000092583">
    <property type="component" value="Unassembled WGS sequence"/>
</dbReference>
<feature type="compositionally biased region" description="Polar residues" evidence="1">
    <location>
        <begin position="109"/>
        <end position="124"/>
    </location>
</feature>
<dbReference type="AlphaFoldDB" id="A0A1B9IFJ5"/>
<dbReference type="STRING" id="1331196.A0A1B9IFJ5"/>
<evidence type="ECO:0000256" key="2">
    <source>
        <dbReference type="SAM" id="Phobius"/>
    </source>
</evidence>
<evidence type="ECO:0000313" key="3">
    <source>
        <dbReference type="EMBL" id="OCF54333.1"/>
    </source>
</evidence>
<evidence type="ECO:0000256" key="1">
    <source>
        <dbReference type="SAM" id="MobiDB-lite"/>
    </source>
</evidence>